<gene>
    <name evidence="6 7" type="primary">citG</name>
    <name evidence="7" type="ORF">GJ746_09470</name>
</gene>
<comment type="similarity">
    <text evidence="2 6">Belongs to the CitG/MdcB family.</text>
</comment>
<dbReference type="EMBL" id="CP046115">
    <property type="protein sequence ID" value="QGN37524.1"/>
    <property type="molecule type" value="Genomic_DNA"/>
</dbReference>
<dbReference type="Pfam" id="PF01874">
    <property type="entry name" value="CitG"/>
    <property type="match status" value="1"/>
</dbReference>
<dbReference type="PANTHER" id="PTHR30201:SF2">
    <property type="entry name" value="2-(5''-TRIPHOSPHORIBOSYL)-3'-DEPHOSPHOCOENZYME-A SYNTHASE"/>
    <property type="match status" value="1"/>
</dbReference>
<dbReference type="GO" id="GO:0005524">
    <property type="term" value="F:ATP binding"/>
    <property type="evidence" value="ECO:0007669"/>
    <property type="project" value="UniProtKB-KW"/>
</dbReference>
<dbReference type="RefSeq" id="WP_154679966.1">
    <property type="nucleotide sequence ID" value="NZ_CP046115.1"/>
</dbReference>
<dbReference type="GO" id="GO:0016757">
    <property type="term" value="F:glycosyltransferase activity"/>
    <property type="evidence" value="ECO:0007669"/>
    <property type="project" value="UniProtKB-KW"/>
</dbReference>
<dbReference type="HAMAP" id="MF_00397">
    <property type="entry name" value="CitG"/>
    <property type="match status" value="1"/>
</dbReference>
<dbReference type="OrthoDB" id="114886at2"/>
<dbReference type="PANTHER" id="PTHR30201">
    <property type="entry name" value="TRIPHOSPHORIBOSYL-DEPHOSPHO-COA SYNTHASE"/>
    <property type="match status" value="1"/>
</dbReference>
<keyword evidence="4 6" id="KW-0547">Nucleotide-binding</keyword>
<keyword evidence="7" id="KW-0328">Glycosyltransferase</keyword>
<dbReference type="InterPro" id="IPR017551">
    <property type="entry name" value="TriPribosyl-deP-CoA_syn_CitG"/>
</dbReference>
<evidence type="ECO:0000256" key="3">
    <source>
        <dbReference type="ARBA" id="ARBA00022679"/>
    </source>
</evidence>
<dbReference type="GO" id="GO:0051191">
    <property type="term" value="P:prosthetic group biosynthetic process"/>
    <property type="evidence" value="ECO:0007669"/>
    <property type="project" value="TreeGrafter"/>
</dbReference>
<dbReference type="Gene3D" id="1.10.4200.10">
    <property type="entry name" value="Triphosphoribosyl-dephospho-CoA protein"/>
    <property type="match status" value="1"/>
</dbReference>
<dbReference type="InterPro" id="IPR002736">
    <property type="entry name" value="CitG"/>
</dbReference>
<evidence type="ECO:0000256" key="4">
    <source>
        <dbReference type="ARBA" id="ARBA00022741"/>
    </source>
</evidence>
<organism evidence="7 8">
    <name type="scientific">Klebsiella oxytoca</name>
    <dbReference type="NCBI Taxonomy" id="571"/>
    <lineage>
        <taxon>Bacteria</taxon>
        <taxon>Pseudomonadati</taxon>
        <taxon>Pseudomonadota</taxon>
        <taxon>Gammaproteobacteria</taxon>
        <taxon>Enterobacterales</taxon>
        <taxon>Enterobacteriaceae</taxon>
        <taxon>Klebsiella/Raoultella group</taxon>
        <taxon>Klebsiella</taxon>
    </lineage>
</organism>
<evidence type="ECO:0000313" key="7">
    <source>
        <dbReference type="EMBL" id="QGN37524.1"/>
    </source>
</evidence>
<evidence type="ECO:0000256" key="1">
    <source>
        <dbReference type="ARBA" id="ARBA00001210"/>
    </source>
</evidence>
<dbReference type="GO" id="GO:0046917">
    <property type="term" value="F:triphosphoribosyl-dephospho-CoA synthase activity"/>
    <property type="evidence" value="ECO:0007669"/>
    <property type="project" value="UniProtKB-UniRule"/>
</dbReference>
<keyword evidence="3 6" id="KW-0808">Transferase</keyword>
<keyword evidence="5 6" id="KW-0067">ATP-binding</keyword>
<evidence type="ECO:0000256" key="2">
    <source>
        <dbReference type="ARBA" id="ARBA00006812"/>
    </source>
</evidence>
<evidence type="ECO:0000256" key="6">
    <source>
        <dbReference type="HAMAP-Rule" id="MF_00397"/>
    </source>
</evidence>
<accession>A0A6B8MT83</accession>
<comment type="catalytic activity">
    <reaction evidence="1 6">
        <text>3'-dephospho-CoA + ATP = 2'-(5''-triphospho-alpha-D-ribosyl)-3'-dephospho-CoA + adenine</text>
        <dbReference type="Rhea" id="RHEA:15117"/>
        <dbReference type="ChEBI" id="CHEBI:16708"/>
        <dbReference type="ChEBI" id="CHEBI:30616"/>
        <dbReference type="ChEBI" id="CHEBI:57328"/>
        <dbReference type="ChEBI" id="CHEBI:61378"/>
        <dbReference type="EC" id="2.4.2.52"/>
    </reaction>
</comment>
<evidence type="ECO:0000256" key="5">
    <source>
        <dbReference type="ARBA" id="ARBA00022840"/>
    </source>
</evidence>
<dbReference type="EC" id="2.4.2.52" evidence="6"/>
<reference evidence="7 8" key="1">
    <citation type="submission" date="2019-11" db="EMBL/GenBank/DDBJ databases">
        <title>Isolation and Application of One Kind of P-Hydroxybenzoic Acid Degrading Bacterium in Mitigating Cropping Obstacle of Cucumber.</title>
        <authorList>
            <person name="Wu F."/>
            <person name="An Y."/>
        </authorList>
    </citation>
    <scope>NUCLEOTIDE SEQUENCE [LARGE SCALE GENOMIC DNA]</scope>
    <source>
        <strain evidence="7 8">P620</strain>
    </source>
</reference>
<dbReference type="NCBIfam" id="TIGR03125">
    <property type="entry name" value="citrate_citG"/>
    <property type="match status" value="1"/>
</dbReference>
<evidence type="ECO:0000313" key="8">
    <source>
        <dbReference type="Proteomes" id="UP000427108"/>
    </source>
</evidence>
<dbReference type="Proteomes" id="UP000427108">
    <property type="component" value="Chromosome"/>
</dbReference>
<sequence length="290" mass="31588">MTTLAVSVEQVEQRQSIAWLAAEAMYREVKLTPKPGLVDGENNGAHRDMNIALFMASISAVSPWFPRFFEQGKATAGLPAPQTLLAIRPIGLACEQAMFKATGGINTHKGGIFSLGILCAAAGRLVKANQMLSQRNLCRETKAMCAGLVHQELTKNSSAKTKGEHIFQNHGLSGARGEAENGFYTVRQFGLPQWQKSLREGGSEQDALLRMLLALMAFNPDTNVVSRGGLRGLKYVQRYAKRVLKIKNLSGERLRKALVNMDKALIEKNISPGGSADLLAVGWVLSHYPV</sequence>
<protein>
    <recommendedName>
        <fullName evidence="6">Probable 2-(5''-triphosphoribosyl)-3'-dephosphocoenzyme-A synthase</fullName>
        <shortName evidence="6">2-(5''-triphosphoribosyl)-3'-dephospho-CoA synthase</shortName>
        <ecNumber evidence="6">2.4.2.52</ecNumber>
    </recommendedName>
</protein>
<dbReference type="AlphaFoldDB" id="A0A6B8MT83"/>
<proteinExistence type="inferred from homology"/>
<name>A0A6B8MT83_KLEOX</name>